<dbReference type="InterPro" id="IPR052721">
    <property type="entry name" value="ET_Amicyanin"/>
</dbReference>
<dbReference type="InterPro" id="IPR035668">
    <property type="entry name" value="Amicyanin"/>
</dbReference>
<keyword evidence="2" id="KW-0813">Transport</keyword>
<protein>
    <submittedName>
        <fullName evidence="8">Plastocyanin</fullName>
    </submittedName>
</protein>
<evidence type="ECO:0000259" key="7">
    <source>
        <dbReference type="Pfam" id="PF13473"/>
    </source>
</evidence>
<dbReference type="InterPro" id="IPR028096">
    <property type="entry name" value="EfeO_Cupredoxin"/>
</dbReference>
<keyword evidence="4" id="KW-0249">Electron transport</keyword>
<evidence type="ECO:0000256" key="2">
    <source>
        <dbReference type="ARBA" id="ARBA00022448"/>
    </source>
</evidence>
<dbReference type="Proteomes" id="UP000319859">
    <property type="component" value="Unassembled WGS sequence"/>
</dbReference>
<dbReference type="GO" id="GO:0009055">
    <property type="term" value="F:electron transfer activity"/>
    <property type="evidence" value="ECO:0007669"/>
    <property type="project" value="InterPro"/>
</dbReference>
<feature type="binding site" evidence="5">
    <location>
        <position position="59"/>
    </location>
    <ligand>
        <name>Cu cation</name>
        <dbReference type="ChEBI" id="CHEBI:23378"/>
    </ligand>
</feature>
<dbReference type="CDD" id="cd13921">
    <property type="entry name" value="Amicyanin"/>
    <property type="match status" value="1"/>
</dbReference>
<feature type="binding site" evidence="5">
    <location>
        <position position="96"/>
    </location>
    <ligand>
        <name>Cu cation</name>
        <dbReference type="ChEBI" id="CHEBI:23378"/>
    </ligand>
</feature>
<keyword evidence="5" id="KW-0479">Metal-binding</keyword>
<proteinExistence type="predicted"/>
<evidence type="ECO:0000313" key="8">
    <source>
        <dbReference type="EMBL" id="TWB23304.1"/>
    </source>
</evidence>
<evidence type="ECO:0000256" key="6">
    <source>
        <dbReference type="SAM" id="SignalP"/>
    </source>
</evidence>
<evidence type="ECO:0000256" key="1">
    <source>
        <dbReference type="ARBA" id="ARBA00004418"/>
    </source>
</evidence>
<dbReference type="Gene3D" id="2.60.40.420">
    <property type="entry name" value="Cupredoxins - blue copper proteins"/>
    <property type="match status" value="1"/>
</dbReference>
<evidence type="ECO:0000256" key="4">
    <source>
        <dbReference type="ARBA" id="ARBA00022982"/>
    </source>
</evidence>
<feature type="domain" description="EfeO-type cupredoxin-like" evidence="7">
    <location>
        <begin position="10"/>
        <end position="105"/>
    </location>
</feature>
<dbReference type="GO" id="GO:0005507">
    <property type="term" value="F:copper ion binding"/>
    <property type="evidence" value="ECO:0007669"/>
    <property type="project" value="InterPro"/>
</dbReference>
<gene>
    <name evidence="8" type="ORF">FBZ89_10257</name>
</gene>
<dbReference type="AlphaFoldDB" id="A0A560FNW1"/>
<keyword evidence="6" id="KW-0732">Signal</keyword>
<dbReference type="GO" id="GO:0042597">
    <property type="term" value="C:periplasmic space"/>
    <property type="evidence" value="ECO:0007669"/>
    <property type="project" value="UniProtKB-SubCell"/>
</dbReference>
<dbReference type="RefSeq" id="WP_145748536.1">
    <property type="nucleotide sequence ID" value="NZ_VITN01000002.1"/>
</dbReference>
<dbReference type="PANTHER" id="PTHR36507:SF1">
    <property type="entry name" value="BLL1555 PROTEIN"/>
    <property type="match status" value="1"/>
</dbReference>
<evidence type="ECO:0000313" key="9">
    <source>
        <dbReference type="Proteomes" id="UP000319859"/>
    </source>
</evidence>
<feature type="chain" id="PRO_5021945764" evidence="6">
    <location>
        <begin position="25"/>
        <end position="121"/>
    </location>
</feature>
<reference evidence="8 9" key="1">
    <citation type="submission" date="2019-06" db="EMBL/GenBank/DDBJ databases">
        <title>Genomic Encyclopedia of Type Strains, Phase IV (KMG-V): Genome sequencing to study the core and pangenomes of soil and plant-associated prokaryotes.</title>
        <authorList>
            <person name="Whitman W."/>
        </authorList>
    </citation>
    <scope>NUCLEOTIDE SEQUENCE [LARGE SCALE GENOMIC DNA]</scope>
    <source>
        <strain evidence="8 9">BR 11880</strain>
    </source>
</reference>
<dbReference type="PRINTS" id="PR00155">
    <property type="entry name" value="AMICYANIN"/>
</dbReference>
<evidence type="ECO:0000256" key="5">
    <source>
        <dbReference type="PIRSR" id="PIRSR602386-1"/>
    </source>
</evidence>
<feature type="binding site" evidence="5">
    <location>
        <position position="93"/>
    </location>
    <ligand>
        <name>Cu cation</name>
        <dbReference type="ChEBI" id="CHEBI:23378"/>
    </ligand>
</feature>
<comment type="cofactor">
    <cofactor evidence="5">
        <name>Cu cation</name>
        <dbReference type="ChEBI" id="CHEBI:23378"/>
    </cofactor>
    <text evidence="5">Binds 1 copper ion per subunit.</text>
</comment>
<organism evidence="8 9">
    <name type="scientific">Nitrospirillum amazonense</name>
    <dbReference type="NCBI Taxonomy" id="28077"/>
    <lineage>
        <taxon>Bacteria</taxon>
        <taxon>Pseudomonadati</taxon>
        <taxon>Pseudomonadota</taxon>
        <taxon>Alphaproteobacteria</taxon>
        <taxon>Rhodospirillales</taxon>
        <taxon>Azospirillaceae</taxon>
        <taxon>Nitrospirillum</taxon>
    </lineage>
</organism>
<feature type="signal peptide" evidence="6">
    <location>
        <begin position="1"/>
        <end position="24"/>
    </location>
</feature>
<comment type="subcellular location">
    <subcellularLocation>
        <location evidence="1">Periplasm</location>
    </subcellularLocation>
</comment>
<comment type="caution">
    <text evidence="8">The sequence shown here is derived from an EMBL/GenBank/DDBJ whole genome shotgun (WGS) entry which is preliminary data.</text>
</comment>
<dbReference type="SUPFAM" id="SSF49503">
    <property type="entry name" value="Cupredoxins"/>
    <property type="match status" value="1"/>
</dbReference>
<dbReference type="InterPro" id="IPR008972">
    <property type="entry name" value="Cupredoxin"/>
</dbReference>
<dbReference type="OrthoDB" id="9796416at2"/>
<accession>A0A560FNW1</accession>
<sequence>MSRFISAARVAAVLFCALTGLAQAETVEIRIDNFTFSPAEVHVAPGTTIVWVNADDIPHAVAANDKSFRSKVLDTEEKYSRTVAGPGTIDYFCSLHPHMTGRIIVDAGGSQGSGTSGPAGH</sequence>
<keyword evidence="5" id="KW-0186">Copper</keyword>
<name>A0A560FNW1_9PROT</name>
<dbReference type="InterPro" id="IPR002386">
    <property type="entry name" value="Amicyanin/Pseudoazurin"/>
</dbReference>
<dbReference type="Pfam" id="PF13473">
    <property type="entry name" value="Cupredoxin_1"/>
    <property type="match status" value="1"/>
</dbReference>
<evidence type="ECO:0000256" key="3">
    <source>
        <dbReference type="ARBA" id="ARBA00022764"/>
    </source>
</evidence>
<keyword evidence="3" id="KW-0574">Periplasm</keyword>
<dbReference type="EMBL" id="VITN01000002">
    <property type="protein sequence ID" value="TWB23304.1"/>
    <property type="molecule type" value="Genomic_DNA"/>
</dbReference>
<dbReference type="PANTHER" id="PTHR36507">
    <property type="entry name" value="BLL1555 PROTEIN"/>
    <property type="match status" value="1"/>
</dbReference>